<feature type="domain" description="BZIP" evidence="2">
    <location>
        <begin position="278"/>
        <end position="325"/>
    </location>
</feature>
<dbReference type="AlphaFoldDB" id="A0A914W8H5"/>
<evidence type="ECO:0000256" key="1">
    <source>
        <dbReference type="SAM" id="MobiDB-lite"/>
    </source>
</evidence>
<organism evidence="3 4">
    <name type="scientific">Plectus sambesii</name>
    <dbReference type="NCBI Taxonomy" id="2011161"/>
    <lineage>
        <taxon>Eukaryota</taxon>
        <taxon>Metazoa</taxon>
        <taxon>Ecdysozoa</taxon>
        <taxon>Nematoda</taxon>
        <taxon>Chromadorea</taxon>
        <taxon>Plectida</taxon>
        <taxon>Plectina</taxon>
        <taxon>Plectoidea</taxon>
        <taxon>Plectidae</taxon>
        <taxon>Plectus</taxon>
    </lineage>
</organism>
<dbReference type="Pfam" id="PF07716">
    <property type="entry name" value="bZIP_2"/>
    <property type="match status" value="1"/>
</dbReference>
<evidence type="ECO:0000259" key="2">
    <source>
        <dbReference type="PROSITE" id="PS50217"/>
    </source>
</evidence>
<dbReference type="PROSITE" id="PS50217">
    <property type="entry name" value="BZIP"/>
    <property type="match status" value="1"/>
</dbReference>
<protein>
    <submittedName>
        <fullName evidence="4">BZIP domain-containing protein</fullName>
    </submittedName>
</protein>
<dbReference type="CDD" id="cd14813">
    <property type="entry name" value="bZIP_BmCbz-like"/>
    <property type="match status" value="1"/>
</dbReference>
<dbReference type="PROSITE" id="PS00036">
    <property type="entry name" value="BZIP_BASIC"/>
    <property type="match status" value="1"/>
</dbReference>
<dbReference type="InterPro" id="IPR004827">
    <property type="entry name" value="bZIP"/>
</dbReference>
<keyword evidence="3" id="KW-1185">Reference proteome</keyword>
<dbReference type="PANTHER" id="PTHR23334">
    <property type="entry name" value="CCAAT/ENHANCER BINDING PROTEIN"/>
    <property type="match status" value="1"/>
</dbReference>
<dbReference type="InterPro" id="IPR046347">
    <property type="entry name" value="bZIP_sf"/>
</dbReference>
<dbReference type="Proteomes" id="UP000887566">
    <property type="component" value="Unplaced"/>
</dbReference>
<dbReference type="GO" id="GO:0000981">
    <property type="term" value="F:DNA-binding transcription factor activity, RNA polymerase II-specific"/>
    <property type="evidence" value="ECO:0007669"/>
    <property type="project" value="TreeGrafter"/>
</dbReference>
<accession>A0A914W8H5</accession>
<dbReference type="PANTHER" id="PTHR23334:SF20">
    <property type="entry name" value="BASIC LEUCINE ZIPPER 24"/>
    <property type="match status" value="1"/>
</dbReference>
<reference evidence="4" key="1">
    <citation type="submission" date="2022-11" db="UniProtKB">
        <authorList>
            <consortium name="WormBaseParasite"/>
        </authorList>
    </citation>
    <scope>IDENTIFICATION</scope>
</reference>
<evidence type="ECO:0000313" key="3">
    <source>
        <dbReference type="Proteomes" id="UP000887566"/>
    </source>
</evidence>
<evidence type="ECO:0000313" key="4">
    <source>
        <dbReference type="WBParaSite" id="PSAMB.scaffold3252size19065.g20830.t1"/>
    </source>
</evidence>
<feature type="compositionally biased region" description="Basic and acidic residues" evidence="1">
    <location>
        <begin position="278"/>
        <end position="291"/>
    </location>
</feature>
<feature type="compositionally biased region" description="Polar residues" evidence="1">
    <location>
        <begin position="259"/>
        <end position="269"/>
    </location>
</feature>
<dbReference type="Gene3D" id="1.20.5.170">
    <property type="match status" value="1"/>
</dbReference>
<dbReference type="InterPro" id="IPR031106">
    <property type="entry name" value="C/EBP"/>
</dbReference>
<feature type="region of interest" description="Disordered" evidence="1">
    <location>
        <begin position="256"/>
        <end position="305"/>
    </location>
</feature>
<proteinExistence type="predicted"/>
<sequence>MNDCSDDNFLRIDTSKTVCNKPGKEDGGPAQLCDHCGLPLGADDALVLLRPQVAVELFYFAWSIAHNNFEPVATPASRSISSLAYHLPQNLPPQHSALTGAAFDKQPAVISHCYDQDYEQLSTQQQNGTTPSTISLNIEPEDLVELNWLLANIGTNSPNDQSEFAEQYEQQLPVGNGPSVNPLFNPDRSDSNMQTWEFVNRFIEESKIDSQNIIGDETIFNEDVSSDMGSITTSVPFTSQTETGTPMSNASVEEMVDSPMTSSRSSSAFQRGVPYSLYRERRDRNNEASRRSREKRKAKHEQNKKELKELELQNECLHAEVARLEAIVNEWEVVLSMNS</sequence>
<dbReference type="SMART" id="SM00338">
    <property type="entry name" value="BRLZ"/>
    <property type="match status" value="1"/>
</dbReference>
<dbReference type="GO" id="GO:0006351">
    <property type="term" value="P:DNA-templated transcription"/>
    <property type="evidence" value="ECO:0007669"/>
    <property type="project" value="InterPro"/>
</dbReference>
<dbReference type="WBParaSite" id="PSAMB.scaffold3252size19065.g20830.t1">
    <property type="protein sequence ID" value="PSAMB.scaffold3252size19065.g20830.t1"/>
    <property type="gene ID" value="PSAMB.scaffold3252size19065.g20830"/>
</dbReference>
<name>A0A914W8H5_9BILA</name>
<dbReference type="SUPFAM" id="SSF57959">
    <property type="entry name" value="Leucine zipper domain"/>
    <property type="match status" value="1"/>
</dbReference>
<dbReference type="GO" id="GO:0000978">
    <property type="term" value="F:RNA polymerase II cis-regulatory region sequence-specific DNA binding"/>
    <property type="evidence" value="ECO:0007669"/>
    <property type="project" value="TreeGrafter"/>
</dbReference>